<gene>
    <name evidence="1" type="ORF">CAMRE0001_2638</name>
</gene>
<evidence type="ECO:0000313" key="2">
    <source>
        <dbReference type="Proteomes" id="UP000003082"/>
    </source>
</evidence>
<evidence type="ECO:0000313" key="1">
    <source>
        <dbReference type="EMBL" id="EEF12905.1"/>
    </source>
</evidence>
<comment type="caution">
    <text evidence="1">The sequence shown here is derived from an EMBL/GenBank/DDBJ whole genome shotgun (WGS) entry which is preliminary data.</text>
</comment>
<dbReference type="Proteomes" id="UP000003082">
    <property type="component" value="Unassembled WGS sequence"/>
</dbReference>
<dbReference type="AlphaFoldDB" id="B9D519"/>
<protein>
    <submittedName>
        <fullName evidence="1">Uncharacterized protein</fullName>
    </submittedName>
</protein>
<proteinExistence type="predicted"/>
<name>B9D519_CAMRE</name>
<dbReference type="EMBL" id="ACFU01000033">
    <property type="protein sequence ID" value="EEF12905.1"/>
    <property type="molecule type" value="Genomic_DNA"/>
</dbReference>
<dbReference type="STRING" id="553218.CAMRE0001_2638"/>
<dbReference type="Pfam" id="PF20383">
    <property type="entry name" value="DUF6678"/>
    <property type="match status" value="1"/>
</dbReference>
<sequence>MVQNLDEKYEIYQKRLGAKARRLTSLMNDTKWLKLCEILEASGCEGMRVKLLSSDEEIALVCGFGRLEDRYFDCANGAILFKNLRWVFVPKFYERARMNRAEKLASNFIPNPLEAVLDAMTKAGKFDYEMDESGLKIYGYG</sequence>
<dbReference type="InterPro" id="IPR046500">
    <property type="entry name" value="DUF6678"/>
</dbReference>
<reference evidence="1 2" key="1">
    <citation type="submission" date="2008-08" db="EMBL/GenBank/DDBJ databases">
        <authorList>
            <person name="Madupu R."/>
            <person name="Durkin A.S."/>
            <person name="Torralba M."/>
            <person name="Methe B."/>
            <person name="Sutton G.G."/>
            <person name="Strausberg R.L."/>
            <person name="Nelson K.E."/>
        </authorList>
    </citation>
    <scope>NUCLEOTIDE SEQUENCE [LARGE SCALE GENOMIC DNA]</scope>
    <source>
        <strain evidence="1 2">RM3267</strain>
    </source>
</reference>
<dbReference type="eggNOG" id="ENOG5031A1B">
    <property type="taxonomic scope" value="Bacteria"/>
</dbReference>
<accession>B9D519</accession>
<keyword evidence="2" id="KW-1185">Reference proteome</keyword>
<organism evidence="1 2">
    <name type="scientific">Campylobacter rectus RM3267</name>
    <dbReference type="NCBI Taxonomy" id="553218"/>
    <lineage>
        <taxon>Bacteria</taxon>
        <taxon>Pseudomonadati</taxon>
        <taxon>Campylobacterota</taxon>
        <taxon>Epsilonproteobacteria</taxon>
        <taxon>Campylobacterales</taxon>
        <taxon>Campylobacteraceae</taxon>
        <taxon>Campylobacter</taxon>
    </lineage>
</organism>